<name>A0A0E9UR75_ANGAN</name>
<sequence length="40" mass="4498">MYSYSEAWLAGASTTVKARGISRQKCKGEKHFILSSYRSV</sequence>
<accession>A0A0E9UR75</accession>
<dbReference type="AlphaFoldDB" id="A0A0E9UR75"/>
<proteinExistence type="predicted"/>
<organism evidence="1">
    <name type="scientific">Anguilla anguilla</name>
    <name type="common">European freshwater eel</name>
    <name type="synonym">Muraena anguilla</name>
    <dbReference type="NCBI Taxonomy" id="7936"/>
    <lineage>
        <taxon>Eukaryota</taxon>
        <taxon>Metazoa</taxon>
        <taxon>Chordata</taxon>
        <taxon>Craniata</taxon>
        <taxon>Vertebrata</taxon>
        <taxon>Euteleostomi</taxon>
        <taxon>Actinopterygii</taxon>
        <taxon>Neopterygii</taxon>
        <taxon>Teleostei</taxon>
        <taxon>Anguilliformes</taxon>
        <taxon>Anguillidae</taxon>
        <taxon>Anguilla</taxon>
    </lineage>
</organism>
<evidence type="ECO:0000313" key="1">
    <source>
        <dbReference type="EMBL" id="JAH67463.1"/>
    </source>
</evidence>
<protein>
    <submittedName>
        <fullName evidence="1">Uncharacterized protein</fullName>
    </submittedName>
</protein>
<dbReference type="EMBL" id="GBXM01041114">
    <property type="protein sequence ID" value="JAH67463.1"/>
    <property type="molecule type" value="Transcribed_RNA"/>
</dbReference>
<reference evidence="1" key="1">
    <citation type="submission" date="2014-11" db="EMBL/GenBank/DDBJ databases">
        <authorList>
            <person name="Amaro Gonzalez C."/>
        </authorList>
    </citation>
    <scope>NUCLEOTIDE SEQUENCE</scope>
</reference>
<reference evidence="1" key="2">
    <citation type="journal article" date="2015" name="Fish Shellfish Immunol.">
        <title>Early steps in the European eel (Anguilla anguilla)-Vibrio vulnificus interaction in the gills: Role of the RtxA13 toxin.</title>
        <authorList>
            <person name="Callol A."/>
            <person name="Pajuelo D."/>
            <person name="Ebbesson L."/>
            <person name="Teles M."/>
            <person name="MacKenzie S."/>
            <person name="Amaro C."/>
        </authorList>
    </citation>
    <scope>NUCLEOTIDE SEQUENCE</scope>
</reference>